<feature type="transmembrane region" description="Helical" evidence="7">
    <location>
        <begin position="750"/>
        <end position="776"/>
    </location>
</feature>
<sequence>MQSSGDASQQQQQSKPNSLPPSTSPPAPPAPAPAPLGRKNSADDLNLPLRANAPPAAHVAPQDVDARARLLSQKIAAMDASQSGAAAAAAAVKPQSGSYGSVGSSEPATGIKKAQSYQALADLEKKGYFPVAPKPSALGVQRGLKDSVVNDMCRAVVKHMVGDVYVSASGSYGQRKVLNHLYEPVFASVQAHFRRLPARYALSVNPDDVPLHMRLLAQNQRDPTAIAVNAQLKKDDNGEIVPNVCEVVVVSLDRENILDAITRALTTMKGNILDADVMTTSDGTLLDRFVVKGSFMSEERQEELRTNIEQNLRRLSMEEDTRPSATSTQDSGVKENVSLAEKLGVLQMVDKNEIKAEWKLDLNEVRLEKAVGSGRSGSTYSAWWRGTHVAAKVVDSSTNTQAVGEELLNEFHREVAVVSKLRHPNIVLFLGAAINPPLFEFMENGTLTDLIRGRRGPIDFFRLVAEMAMGMNYLHLCSIMHRDLKSGNVLIDSHGTAKISDFGLSCVLEIGSSSDLTAETGTYRWMAPEVIRHEPYSSKADVYSFGIVLWELLARDQPFRGLTPIQAAFAVARQQMRPALPRQTPQKIGELIEHCWHHDPARRPDFGAILEALPLVKRSLKKRDFKNMGIFTTYPTKYYLRGEAMGCCAKCFGCAVLTQLIAVGCLLAIIPAAYLSYDYYLKPWAEDHYDEAVAAAKTVASRAASAAADIDTSELSCGDCLGVNLEYPISGLNSDYSSFQISLMNDAGKFLSAVTSSGVAIAGIAVFGSTLVGVLASASAMPSTNSGLFELTLMIAQGQFITLLGSINLEGVPGFFIEFCTKFAWTNLHIFPTSTTTKTTDATTARQRQLSSGGTDSSLGGVTRYAKTLGVDPDYLFYYTLMVLLAVCGLVVLLYLISWLVLRIFKKEDRPLAQMLNNRVVWVSIQLSLLLQYSLAMTSCFQISYSVRNNRSTGGLILAAIILTTSCLGLAVFGICILSRYKHELVDHGTEGHEKKPFNHRYGSFYQDFTKENRFFFLAKMALDVASGAVVGAGNRPMVQLGLLVAFNTIFIIAMVVRRPYLLRVFYVIGLLTSYLRIVMLLLTLVLVSSELVPQRIRDLISQIIICVNSLVLLCLFARVGYAAAKAMTKWLQNRKEAQAGANESDDSADLLPVEILENGGQRHVSLQRQPQSPPADGTPPSAQAYHQTTDRFPSPVPPYPPLVMADSERDRLEFLAHRLIHKALEDYDVHRQNGAKVDARSWKLVRKSDQLAMYKRAEPSSLYQSPEAATAIRSRAESASIIESSITQGRPRQKMPILLQVGAIQGTLNEVMYGTIAVDGRGMMLKTAYTDDTLLDGETLCQLRGPSATHPFRFLGVKWVVKGTPHAPMVRPRDIVFLEATGILTREDNNERVGYHLMHSVSVPGYGPLDDRKIVRGQISSCILYTESPDSPAGVDVFMKARFDPNGNVSESVATQSAALALILSSPSTFQVNEHDSTAQLPNIEEEAGFCEDWQQAGGITPWRESAQEEFMARIIAMRNAAEDAYRTTRKTAQAQFEQLSKAHNGFSHGQDSFSVQIELNGVTKDGLSCVRLLDSRNRWRAYMSTLHKLRYAGGVETHEVTISFYEVRAGKQVFAIQLQERALRQEELARNWSSITSTSSQQFLLDEDDENNNFVYHEDPRLTRELDEFCDVDSMHTPKGPVILLGESGMGKSAFLANWLSCSVSNLLERILREIKEYFELNKEIPDVEERLSWQFPRFLEAASKKGRVILVVDGLHRLHTNNGESILKWVPLAFPPNVRIIFSGTLNYPTAKLSKVLNVGAGAAHTIPRGDDECGVGGDFYEKTSLSAQMIERIKMEAGRRNWKLIHVLPLAEEDRRRIVKKFISKNRDISYQDHSGSLRKAGLQLFEIQQNAIVGVPMSASPHFLKNFLTCLLWAVKEGFNIHTVFESWLAADSVAQLLESVLRSMEIGYTPDQVSTDDAMEFLSEFDGEDNISADTASAVSSRKSSVVVGDPGRKHSLHQDDGRTKIELARAAAEAAVRETSDSLRVHDSQDDDTSNPGLNEMKRVKSVHETKEVFVNMEVVVLPMCNDILRDVIWWRYIGSERSEQQYHQWLIRFFRIHPTTFRRVEELPWHLKRCYQWDALRQVLVNLPMFQLLYTASYKAELFGYWKVLTDGPLLNYGAATSASDPPVYVMPFDVVKEYGKSIDDWYRTHFQDYPQSEWDLKQSYNHRVVLKLQALYDTVKTEVMQKQKYLRDVKRKTRETSRRYELAMRECDMAKHAAEEMSSRLAKLEHVMKNIDHQEKTHRKLIRGCELFPACTPAHFEANKKELRLLSMKLKDLQDEKKVLHTKKTHLQNEELPILRKTIQKATGFSKMDLILQKFTRREELNASFEEQAKLYEARLKQIKLNQVELEEQLHSLELSQATTSTEDPRILEQNLRAAEVELARTEYTQASLVTSSKEVIAGAARIVKLIGITNCSDPYQNAIPASRLWPPPVGYESEKSLTSEFETLEPPAITALLQLCQDRATLMMDAMEGARSDPDVNFSLIAPDSSSRGRRRTVRGGDEKTTTRSSRYRRPPQLSSVAEKSKDKEKDKDRVGFDRGAVPPLAAAIGAVMAAMATQPNTPELEEGEQEPREEAEVLSRETIKASSRNKLAQRKRVNSSQRLSAHLKAAYAEIERLRIVYSHAIEQLEVYALSNLSPQSAAQWYEMYLRVVDLGVQIRRGEIRHRTTQRFKYPCMHKTGTKGAVHSGALVFYGGS</sequence>
<feature type="region of interest" description="Disordered" evidence="6">
    <location>
        <begin position="2611"/>
        <end position="2649"/>
    </location>
</feature>
<evidence type="ECO:0000313" key="11">
    <source>
        <dbReference type="Proteomes" id="UP000688947"/>
    </source>
</evidence>
<feature type="region of interest" description="Disordered" evidence="6">
    <location>
        <begin position="1"/>
        <end position="61"/>
    </location>
</feature>
<feature type="domain" description="ACT" evidence="9">
    <location>
        <begin position="246"/>
        <end position="322"/>
    </location>
</feature>
<feature type="coiled-coil region" evidence="5">
    <location>
        <begin position="2267"/>
        <end position="2343"/>
    </location>
</feature>
<feature type="transmembrane region" description="Helical" evidence="7">
    <location>
        <begin position="1039"/>
        <end position="1058"/>
    </location>
</feature>
<feature type="region of interest" description="Disordered" evidence="6">
    <location>
        <begin position="314"/>
        <end position="333"/>
    </location>
</feature>
<dbReference type="PROSITE" id="PS00107">
    <property type="entry name" value="PROTEIN_KINASE_ATP"/>
    <property type="match status" value="1"/>
</dbReference>
<dbReference type="CDD" id="cd13999">
    <property type="entry name" value="STKc_MAP3K-like"/>
    <property type="match status" value="1"/>
</dbReference>
<dbReference type="SMART" id="SM00220">
    <property type="entry name" value="S_TKc"/>
    <property type="match status" value="1"/>
</dbReference>
<feature type="compositionally biased region" description="Low complexity" evidence="6">
    <location>
        <begin position="1"/>
        <end position="17"/>
    </location>
</feature>
<feature type="region of interest" description="Disordered" evidence="6">
    <location>
        <begin position="2527"/>
        <end position="2589"/>
    </location>
</feature>
<dbReference type="InterPro" id="IPR010308">
    <property type="entry name" value="TRP_C"/>
</dbReference>
<dbReference type="VEuPathDB" id="FungiDB:PC110_g11680"/>
<evidence type="ECO:0000256" key="4">
    <source>
        <dbReference type="PROSITE-ProRule" id="PRU10141"/>
    </source>
</evidence>
<feature type="region of interest" description="Disordered" evidence="6">
    <location>
        <begin position="1980"/>
        <end position="2006"/>
    </location>
</feature>
<dbReference type="OrthoDB" id="5986190at2759"/>
<organism evidence="10 11">
    <name type="scientific">Phytophthora cactorum</name>
    <dbReference type="NCBI Taxonomy" id="29920"/>
    <lineage>
        <taxon>Eukaryota</taxon>
        <taxon>Sar</taxon>
        <taxon>Stramenopiles</taxon>
        <taxon>Oomycota</taxon>
        <taxon>Peronosporomycetes</taxon>
        <taxon>Peronosporales</taxon>
        <taxon>Peronosporaceae</taxon>
        <taxon>Phytophthora</taxon>
    </lineage>
</organism>
<dbReference type="VEuPathDB" id="FungiDB:PC110_g11678"/>
<feature type="transmembrane region" description="Helical" evidence="7">
    <location>
        <begin position="923"/>
        <end position="945"/>
    </location>
</feature>
<evidence type="ECO:0000256" key="7">
    <source>
        <dbReference type="SAM" id="Phobius"/>
    </source>
</evidence>
<keyword evidence="7" id="KW-1133">Transmembrane helix</keyword>
<dbReference type="InterPro" id="IPR017441">
    <property type="entry name" value="Protein_kinase_ATP_BS"/>
</dbReference>
<keyword evidence="1" id="KW-0418">Kinase</keyword>
<feature type="compositionally biased region" description="Basic and acidic residues" evidence="6">
    <location>
        <begin position="1997"/>
        <end position="2006"/>
    </location>
</feature>
<dbReference type="InterPro" id="IPR051681">
    <property type="entry name" value="Ser/Thr_Kinases-Pseudokinases"/>
</dbReference>
<evidence type="ECO:0000256" key="3">
    <source>
        <dbReference type="ARBA" id="ARBA00022840"/>
    </source>
</evidence>
<comment type="caution">
    <text evidence="10">The sequence shown here is derived from an EMBL/GenBank/DDBJ whole genome shotgun (WGS) entry which is preliminary data.</text>
</comment>
<feature type="region of interest" description="Disordered" evidence="6">
    <location>
        <begin position="2026"/>
        <end position="2046"/>
    </location>
</feature>
<feature type="transmembrane region" description="Helical" evidence="7">
    <location>
        <begin position="1015"/>
        <end position="1033"/>
    </location>
</feature>
<dbReference type="VEuPathDB" id="FungiDB:PC110_g11676"/>
<feature type="compositionally biased region" description="Pro residues" evidence="6">
    <location>
        <begin position="18"/>
        <end position="34"/>
    </location>
</feature>
<name>A0A8T1UEK6_9STRA</name>
<accession>A0A8T1UEK6</accession>
<dbReference type="Pfam" id="PF07714">
    <property type="entry name" value="PK_Tyr_Ser-Thr"/>
    <property type="match status" value="1"/>
</dbReference>
<dbReference type="InterPro" id="IPR002912">
    <property type="entry name" value="ACT_dom"/>
</dbReference>
<evidence type="ECO:0000259" key="8">
    <source>
        <dbReference type="PROSITE" id="PS50011"/>
    </source>
</evidence>
<feature type="domain" description="Protein kinase" evidence="8">
    <location>
        <begin position="365"/>
        <end position="616"/>
    </location>
</feature>
<keyword evidence="7" id="KW-0472">Membrane</keyword>
<feature type="transmembrane region" description="Helical" evidence="7">
    <location>
        <begin position="1065"/>
        <end position="1088"/>
    </location>
</feature>
<feature type="compositionally biased region" description="Basic and acidic residues" evidence="6">
    <location>
        <begin position="2620"/>
        <end position="2634"/>
    </location>
</feature>
<reference evidence="10" key="1">
    <citation type="submission" date="2021-01" db="EMBL/GenBank/DDBJ databases">
        <title>Phytophthora aleatoria, a newly-described species from Pinus radiata is distinct from Phytophthora cactorum isolates based on comparative genomics.</title>
        <authorList>
            <person name="Mcdougal R."/>
            <person name="Panda P."/>
            <person name="Williams N."/>
            <person name="Studholme D.J."/>
        </authorList>
    </citation>
    <scope>NUCLEOTIDE SEQUENCE</scope>
    <source>
        <strain evidence="10">NZFS 3830</strain>
    </source>
</reference>
<feature type="compositionally biased region" description="Polar residues" evidence="6">
    <location>
        <begin position="1181"/>
        <end position="1192"/>
    </location>
</feature>
<feature type="compositionally biased region" description="Low complexity" evidence="6">
    <location>
        <begin position="45"/>
        <end position="57"/>
    </location>
</feature>
<keyword evidence="7" id="KW-0812">Transmembrane</keyword>
<dbReference type="Pfam" id="PF06011">
    <property type="entry name" value="TRP"/>
    <property type="match status" value="1"/>
</dbReference>
<keyword evidence="3 4" id="KW-0067">ATP-binding</keyword>
<dbReference type="EMBL" id="JAENGZ010000386">
    <property type="protein sequence ID" value="KAG6960472.1"/>
    <property type="molecule type" value="Genomic_DNA"/>
</dbReference>
<feature type="region of interest" description="Disordered" evidence="6">
    <location>
        <begin position="1163"/>
        <end position="1201"/>
    </location>
</feature>
<evidence type="ECO:0000313" key="10">
    <source>
        <dbReference type="EMBL" id="KAG6960472.1"/>
    </source>
</evidence>
<dbReference type="PROSITE" id="PS51671">
    <property type="entry name" value="ACT"/>
    <property type="match status" value="1"/>
</dbReference>
<proteinExistence type="predicted"/>
<dbReference type="InterPro" id="IPR000719">
    <property type="entry name" value="Prot_kinase_dom"/>
</dbReference>
<feature type="compositionally biased region" description="Basic and acidic residues" evidence="6">
    <location>
        <begin position="2573"/>
        <end position="2587"/>
    </location>
</feature>
<feature type="transmembrane region" description="Helical" evidence="7">
    <location>
        <begin position="876"/>
        <end position="902"/>
    </location>
</feature>
<keyword evidence="2 4" id="KW-0547">Nucleotide-binding</keyword>
<evidence type="ECO:0000259" key="9">
    <source>
        <dbReference type="PROSITE" id="PS51671"/>
    </source>
</evidence>
<keyword evidence="1" id="KW-0808">Transferase</keyword>
<dbReference type="InterPro" id="IPR001245">
    <property type="entry name" value="Ser-Thr/Tyr_kinase_cat_dom"/>
</dbReference>
<gene>
    <name evidence="10" type="ORF">JG687_00008218</name>
</gene>
<dbReference type="PROSITE" id="PS00108">
    <property type="entry name" value="PROTEIN_KINASE_ST"/>
    <property type="match status" value="1"/>
</dbReference>
<feature type="transmembrane region" description="Helical" evidence="7">
    <location>
        <begin position="957"/>
        <end position="978"/>
    </location>
</feature>
<feature type="transmembrane region" description="Helical" evidence="7">
    <location>
        <begin position="1100"/>
        <end position="1125"/>
    </location>
</feature>
<dbReference type="InterPro" id="IPR008271">
    <property type="entry name" value="Ser/Thr_kinase_AS"/>
</dbReference>
<dbReference type="PANTHER" id="PTHR44329">
    <property type="entry name" value="SERINE/THREONINE-PROTEIN KINASE TNNI3K-RELATED"/>
    <property type="match status" value="1"/>
</dbReference>
<feature type="compositionally biased region" description="Basic and acidic residues" evidence="6">
    <location>
        <begin position="2026"/>
        <end position="2035"/>
    </location>
</feature>
<dbReference type="GO" id="GO:0005524">
    <property type="term" value="F:ATP binding"/>
    <property type="evidence" value="ECO:0007669"/>
    <property type="project" value="UniProtKB-UniRule"/>
</dbReference>
<feature type="compositionally biased region" description="Low complexity" evidence="6">
    <location>
        <begin position="1982"/>
        <end position="1994"/>
    </location>
</feature>
<feature type="coiled-coil region" evidence="5">
    <location>
        <begin position="2375"/>
        <end position="2409"/>
    </location>
</feature>
<evidence type="ECO:0000256" key="6">
    <source>
        <dbReference type="SAM" id="MobiDB-lite"/>
    </source>
</evidence>
<feature type="binding site" evidence="4">
    <location>
        <position position="392"/>
    </location>
    <ligand>
        <name>ATP</name>
        <dbReference type="ChEBI" id="CHEBI:30616"/>
    </ligand>
</feature>
<protein>
    <submittedName>
        <fullName evidence="10">Uncharacterized protein</fullName>
    </submittedName>
</protein>
<dbReference type="Proteomes" id="UP000688947">
    <property type="component" value="Unassembled WGS sequence"/>
</dbReference>
<dbReference type="GO" id="GO:0004674">
    <property type="term" value="F:protein serine/threonine kinase activity"/>
    <property type="evidence" value="ECO:0007669"/>
    <property type="project" value="UniProtKB-KW"/>
</dbReference>
<dbReference type="VEuPathDB" id="FungiDB:PC110_g11679"/>
<dbReference type="PROSITE" id="PS50011">
    <property type="entry name" value="PROTEIN_KINASE_DOM"/>
    <property type="match status" value="1"/>
</dbReference>
<evidence type="ECO:0000256" key="1">
    <source>
        <dbReference type="ARBA" id="ARBA00022527"/>
    </source>
</evidence>
<keyword evidence="5" id="KW-0175">Coiled coil</keyword>
<evidence type="ECO:0000256" key="2">
    <source>
        <dbReference type="ARBA" id="ARBA00022741"/>
    </source>
</evidence>
<feature type="transmembrane region" description="Helical" evidence="7">
    <location>
        <begin position="656"/>
        <end position="677"/>
    </location>
</feature>
<evidence type="ECO:0000256" key="5">
    <source>
        <dbReference type="SAM" id="Coils"/>
    </source>
</evidence>
<keyword evidence="1" id="KW-0723">Serine/threonine-protein kinase</keyword>